<feature type="domain" description="Integrase catalytic" evidence="1">
    <location>
        <begin position="743"/>
        <end position="938"/>
    </location>
</feature>
<reference evidence="2" key="1">
    <citation type="submission" date="2022-11" db="UniProtKB">
        <authorList>
            <consortium name="EnsemblMetazoa"/>
        </authorList>
    </citation>
    <scope>IDENTIFICATION</scope>
</reference>
<dbReference type="Proteomes" id="UP000887568">
    <property type="component" value="Unplaced"/>
</dbReference>
<dbReference type="SUPFAM" id="SSF53098">
    <property type="entry name" value="Ribonuclease H-like"/>
    <property type="match status" value="1"/>
</dbReference>
<dbReference type="InterPro" id="IPR043502">
    <property type="entry name" value="DNA/RNA_pol_sf"/>
</dbReference>
<sequence>MSLRRMLLKKPEMKNHYLDFMKKIFTNDNAELAPPLQPDQECWYLPSFGVYHPQKLGQIRIVFDSSSKHDNISLNDVLLRGPDLNNSLLGVLIRFRPEPIAVMGDIQQMFHSFLVKEEHRDYLRFLWFKDHNLNGEVLDFRMRVHVFGNCLSPAVAIYGLKRTAAEGEKEFGDDARCFVERHFYVDDGLKSFPKVSEAVDVLKRTQDMLSQSNLRLHKIASNNADVMKAFPGEDLAKGLQTLDLGQDPPPMQRSLGLQWDLSADTFTFKVTTSSKPFTRRGVLSTINSLFDPLGFAAPVTIQGRFILRELSCYACDWDTPLPEENYVEWMRWRDSLQDLQELKIPRMYTTLPLSQAKKREICIFCDASTKAIGAVAYLRVTNAAGQCEVGFIHGKARLAPKPEPTIPRLELGAAVMAVEIAEVVQDELDMHPDAVTFFTDSKVVLGYIYNETRRFYVYIHNRVQRIKRSTRATQWNYVPTDLNPADHATRALPASVLSSSSWLSGPAFLSDAGHGQLHEETFNLIDPQSDAEVSPQVTSCATAVTDANLGCDRFKRFSTWKSLLNAISRLSHIALSFLQDEGSTCRGWHLCKEHLRPDQQNQAKATILRFLQMETYADEVRCLENDQPVSRSSSLIKLHPFLGKDGLLRVGGRLEKAKLSFDETHPIVIHGKCHVTTLLIRHYHDQVRHQGRHFTEGAVRAAGYWVLGGKRVISNMIYHCVTCRKLRGKQQDQIMADLPADRLTIDPPFTYVGLDVFGPWSITARKTRGGQANNKRWAVIFTCMATRAVHIEVIESMDTSSFVNALRRFLALRGPAKLLRSDCGTNFIGACNELGIDSVGRQKDPVEHFLAGKGCVWQFNPPHASHMGGSWERMIGIARRILDAMLLQLGQGKLTHEVLTTLMAEVTAIINARPIAPVSTDPDNPSILTPATLLTQKVGTPSVPPGNFDDKDLFRSQWRRVQRLADMFWKRWKRDYLSNLQARRTCKTEKPNLQEGDVVILKDTQVKRNYWPTGLITKTFPSEDGKVRKIEVRIIRNGEPRLFLRPVTEVVRSPVQQGLYQVNCLHIEHPH</sequence>
<dbReference type="OMA" id="TSHCHEL"/>
<dbReference type="EnsemblMetazoa" id="XM_038202868.1">
    <property type="protein sequence ID" value="XP_038058796.1"/>
    <property type="gene ID" value="LOC119730083"/>
</dbReference>
<evidence type="ECO:0000313" key="3">
    <source>
        <dbReference type="Proteomes" id="UP000887568"/>
    </source>
</evidence>
<dbReference type="InterPro" id="IPR040676">
    <property type="entry name" value="DUF5641"/>
</dbReference>
<evidence type="ECO:0000313" key="2">
    <source>
        <dbReference type="EnsemblMetazoa" id="XP_038058796.1"/>
    </source>
</evidence>
<dbReference type="SUPFAM" id="SSF56672">
    <property type="entry name" value="DNA/RNA polymerases"/>
    <property type="match status" value="1"/>
</dbReference>
<dbReference type="GeneID" id="119730083"/>
<dbReference type="InterPro" id="IPR036397">
    <property type="entry name" value="RNaseH_sf"/>
</dbReference>
<accession>A0A914A5W4</accession>
<dbReference type="InterPro" id="IPR001584">
    <property type="entry name" value="Integrase_cat-core"/>
</dbReference>
<dbReference type="CDD" id="cd01644">
    <property type="entry name" value="RT_pepA17"/>
    <property type="match status" value="1"/>
</dbReference>
<dbReference type="AlphaFoldDB" id="A0A914A5W4"/>
<dbReference type="PANTHER" id="PTHR47331:SF6">
    <property type="entry name" value="DOUBLECORTIN DOMAIN-CONTAINING PROTEIN"/>
    <property type="match status" value="1"/>
</dbReference>
<evidence type="ECO:0000259" key="1">
    <source>
        <dbReference type="PROSITE" id="PS50994"/>
    </source>
</evidence>
<dbReference type="RefSeq" id="XP_038058796.1">
    <property type="nucleotide sequence ID" value="XM_038202868.1"/>
</dbReference>
<organism evidence="2 3">
    <name type="scientific">Patiria miniata</name>
    <name type="common">Bat star</name>
    <name type="synonym">Asterina miniata</name>
    <dbReference type="NCBI Taxonomy" id="46514"/>
    <lineage>
        <taxon>Eukaryota</taxon>
        <taxon>Metazoa</taxon>
        <taxon>Echinodermata</taxon>
        <taxon>Eleutherozoa</taxon>
        <taxon>Asterozoa</taxon>
        <taxon>Asteroidea</taxon>
        <taxon>Valvatacea</taxon>
        <taxon>Valvatida</taxon>
        <taxon>Asterinidae</taxon>
        <taxon>Patiria</taxon>
    </lineage>
</organism>
<dbReference type="GO" id="GO:0003676">
    <property type="term" value="F:nucleic acid binding"/>
    <property type="evidence" value="ECO:0007669"/>
    <property type="project" value="InterPro"/>
</dbReference>
<dbReference type="Pfam" id="PF05380">
    <property type="entry name" value="Peptidase_A17"/>
    <property type="match status" value="1"/>
</dbReference>
<dbReference type="InterPro" id="IPR012337">
    <property type="entry name" value="RNaseH-like_sf"/>
</dbReference>
<dbReference type="OrthoDB" id="10068969at2759"/>
<dbReference type="Gene3D" id="3.30.420.10">
    <property type="entry name" value="Ribonuclease H-like superfamily/Ribonuclease H"/>
    <property type="match status" value="1"/>
</dbReference>
<dbReference type="PROSITE" id="PS50994">
    <property type="entry name" value="INTEGRASE"/>
    <property type="match status" value="1"/>
</dbReference>
<dbReference type="PANTHER" id="PTHR47331">
    <property type="entry name" value="PHD-TYPE DOMAIN-CONTAINING PROTEIN"/>
    <property type="match status" value="1"/>
</dbReference>
<keyword evidence="3" id="KW-1185">Reference proteome</keyword>
<dbReference type="GO" id="GO:0015074">
    <property type="term" value="P:DNA integration"/>
    <property type="evidence" value="ECO:0007669"/>
    <property type="project" value="InterPro"/>
</dbReference>
<dbReference type="InterPro" id="IPR008042">
    <property type="entry name" value="Retrotrans_Pao"/>
</dbReference>
<proteinExistence type="predicted"/>
<name>A0A914A5W4_PATMI</name>
<protein>
    <recommendedName>
        <fullName evidence="1">Integrase catalytic domain-containing protein</fullName>
    </recommendedName>
</protein>
<dbReference type="Pfam" id="PF18701">
    <property type="entry name" value="DUF5641"/>
    <property type="match status" value="1"/>
</dbReference>